<dbReference type="RefSeq" id="WP_073102308.1">
    <property type="nucleotide sequence ID" value="NZ_FQXE01000003.1"/>
</dbReference>
<dbReference type="Gene3D" id="3.30.450.20">
    <property type="entry name" value="PAS domain"/>
    <property type="match status" value="1"/>
</dbReference>
<comment type="catalytic activity">
    <reaction evidence="1">
        <text>ATP + protein L-histidine = ADP + protein N-phospho-L-histidine.</text>
        <dbReference type="EC" id="2.7.13.3"/>
    </reaction>
</comment>
<dbReference type="InterPro" id="IPR013655">
    <property type="entry name" value="PAS_fold_3"/>
</dbReference>
<dbReference type="InterPro" id="IPR036097">
    <property type="entry name" value="HisK_dim/P_sf"/>
</dbReference>
<evidence type="ECO:0000259" key="5">
    <source>
        <dbReference type="PROSITE" id="PS50113"/>
    </source>
</evidence>
<dbReference type="EMBL" id="FQXE01000003">
    <property type="protein sequence ID" value="SHH39431.1"/>
    <property type="molecule type" value="Genomic_DNA"/>
</dbReference>
<proteinExistence type="predicted"/>
<evidence type="ECO:0000313" key="6">
    <source>
        <dbReference type="EMBL" id="SHH39431.1"/>
    </source>
</evidence>
<evidence type="ECO:0000256" key="3">
    <source>
        <dbReference type="ARBA" id="ARBA00022553"/>
    </source>
</evidence>
<dbReference type="InterPro" id="IPR005467">
    <property type="entry name" value="His_kinase_dom"/>
</dbReference>
<dbReference type="STRING" id="658167.SAMN04488135_103113"/>
<dbReference type="Gene3D" id="1.10.287.130">
    <property type="match status" value="1"/>
</dbReference>
<dbReference type="InterPro" id="IPR000014">
    <property type="entry name" value="PAS"/>
</dbReference>
<dbReference type="PANTHER" id="PTHR43065">
    <property type="entry name" value="SENSOR HISTIDINE KINASE"/>
    <property type="match status" value="1"/>
</dbReference>
<dbReference type="PROSITE" id="PS50109">
    <property type="entry name" value="HIS_KIN"/>
    <property type="match status" value="1"/>
</dbReference>
<reference evidence="6 7" key="1">
    <citation type="submission" date="2016-11" db="EMBL/GenBank/DDBJ databases">
        <authorList>
            <person name="Jaros S."/>
            <person name="Januszkiewicz K."/>
            <person name="Wedrychowicz H."/>
        </authorList>
    </citation>
    <scope>NUCLEOTIDE SEQUENCE [LARGE SCALE GENOMIC DNA]</scope>
    <source>
        <strain evidence="6 7">CGMCC 1.10190</strain>
    </source>
</reference>
<dbReference type="SMART" id="SM00388">
    <property type="entry name" value="HisKA"/>
    <property type="match status" value="1"/>
</dbReference>
<dbReference type="Pfam" id="PF08447">
    <property type="entry name" value="PAS_3"/>
    <property type="match status" value="1"/>
</dbReference>
<dbReference type="InterPro" id="IPR003594">
    <property type="entry name" value="HATPase_dom"/>
</dbReference>
<dbReference type="InterPro" id="IPR003661">
    <property type="entry name" value="HisK_dim/P_dom"/>
</dbReference>
<dbReference type="Proteomes" id="UP000184226">
    <property type="component" value="Unassembled WGS sequence"/>
</dbReference>
<dbReference type="OrthoDB" id="9146564at2"/>
<dbReference type="SUPFAM" id="SSF47384">
    <property type="entry name" value="Homodimeric domain of signal transducing histidine kinase"/>
    <property type="match status" value="1"/>
</dbReference>
<organism evidence="6 7">
    <name type="scientific">Pollutimonas bauzanensis</name>
    <dbReference type="NCBI Taxonomy" id="658167"/>
    <lineage>
        <taxon>Bacteria</taxon>
        <taxon>Pseudomonadati</taxon>
        <taxon>Pseudomonadota</taxon>
        <taxon>Betaproteobacteria</taxon>
        <taxon>Burkholderiales</taxon>
        <taxon>Alcaligenaceae</taxon>
        <taxon>Pollutimonas</taxon>
    </lineage>
</organism>
<evidence type="ECO:0000313" key="7">
    <source>
        <dbReference type="Proteomes" id="UP000184226"/>
    </source>
</evidence>
<dbReference type="Gene3D" id="3.30.565.10">
    <property type="entry name" value="Histidine kinase-like ATPase, C-terminal domain"/>
    <property type="match status" value="1"/>
</dbReference>
<dbReference type="InterPro" id="IPR035965">
    <property type="entry name" value="PAS-like_dom_sf"/>
</dbReference>
<dbReference type="SMART" id="SM00387">
    <property type="entry name" value="HATPase_c"/>
    <property type="match status" value="1"/>
</dbReference>
<dbReference type="SUPFAM" id="SSF55785">
    <property type="entry name" value="PYP-like sensor domain (PAS domain)"/>
    <property type="match status" value="1"/>
</dbReference>
<dbReference type="Pfam" id="PF00512">
    <property type="entry name" value="HisKA"/>
    <property type="match status" value="1"/>
</dbReference>
<dbReference type="Gene3D" id="2.10.70.100">
    <property type="match status" value="1"/>
</dbReference>
<dbReference type="GO" id="GO:0000155">
    <property type="term" value="F:phosphorelay sensor kinase activity"/>
    <property type="evidence" value="ECO:0007669"/>
    <property type="project" value="InterPro"/>
</dbReference>
<dbReference type="NCBIfam" id="TIGR00229">
    <property type="entry name" value="sensory_box"/>
    <property type="match status" value="1"/>
</dbReference>
<dbReference type="InterPro" id="IPR000700">
    <property type="entry name" value="PAS-assoc_C"/>
</dbReference>
<accession>A0A1M5SLJ9</accession>
<sequence length="372" mass="39236">MKTNARHQADDTVRHALRAAGVACWDLDLASGLLRRSAGYDEIFGDAKPPSGWRLQEAFAAFLAEDREAVIEAFAQAPRRESIEFEKRIRRASDGAIRWVHLKGRAYSRDGEAAGIAGVVSDVTSGHLSAGKLRQSQQMEAAGQLAREVAHGLNNLLMVIGGNLEMLSERIAASEKTDRLLAALNHGVERGTTLTHSLMAFARPQDLHLEEVCINELISSSRDLLGRAAGEAVSIKLAVAPQALLCSADPRLLTTAVLNLVDNAREAMPRGGSLTLSTGVRTLDEEAAAAAGAGPGDYVAIAVADTGAGIAPDLLGRVFEPFFTTKMNKKGAGCGLSQVYALASQSGGFVTVESEPDSGTTVAICLPRVASI</sequence>
<dbReference type="PANTHER" id="PTHR43065:SF49">
    <property type="entry name" value="HISTIDINE KINASE"/>
    <property type="match status" value="1"/>
</dbReference>
<dbReference type="CDD" id="cd00082">
    <property type="entry name" value="HisKA"/>
    <property type="match status" value="1"/>
</dbReference>
<evidence type="ECO:0000256" key="1">
    <source>
        <dbReference type="ARBA" id="ARBA00000085"/>
    </source>
</evidence>
<dbReference type="PROSITE" id="PS50113">
    <property type="entry name" value="PAC"/>
    <property type="match status" value="1"/>
</dbReference>
<protein>
    <recommendedName>
        <fullName evidence="2">histidine kinase</fullName>
        <ecNumber evidence="2">2.7.13.3</ecNumber>
    </recommendedName>
</protein>
<keyword evidence="3" id="KW-0597">Phosphoprotein</keyword>
<gene>
    <name evidence="6" type="ORF">SAMN04488135_103113</name>
</gene>
<evidence type="ECO:0000259" key="4">
    <source>
        <dbReference type="PROSITE" id="PS50109"/>
    </source>
</evidence>
<keyword evidence="7" id="KW-1185">Reference proteome</keyword>
<dbReference type="AlphaFoldDB" id="A0A1M5SLJ9"/>
<dbReference type="InterPro" id="IPR036890">
    <property type="entry name" value="HATPase_C_sf"/>
</dbReference>
<dbReference type="PRINTS" id="PR00344">
    <property type="entry name" value="BCTRLSENSOR"/>
</dbReference>
<feature type="domain" description="Histidine kinase" evidence="4">
    <location>
        <begin position="148"/>
        <end position="370"/>
    </location>
</feature>
<name>A0A1M5SLJ9_9BURK</name>
<dbReference type="InterPro" id="IPR004358">
    <property type="entry name" value="Sig_transdc_His_kin-like_C"/>
</dbReference>
<dbReference type="Pfam" id="PF02518">
    <property type="entry name" value="HATPase_c"/>
    <property type="match status" value="1"/>
</dbReference>
<evidence type="ECO:0000256" key="2">
    <source>
        <dbReference type="ARBA" id="ARBA00012438"/>
    </source>
</evidence>
<dbReference type="EC" id="2.7.13.3" evidence="2"/>
<dbReference type="SUPFAM" id="SSF55874">
    <property type="entry name" value="ATPase domain of HSP90 chaperone/DNA topoisomerase II/histidine kinase"/>
    <property type="match status" value="1"/>
</dbReference>
<feature type="domain" description="PAC" evidence="5">
    <location>
        <begin position="83"/>
        <end position="135"/>
    </location>
</feature>